<dbReference type="Proteomes" id="UP001241848">
    <property type="component" value="Unassembled WGS sequence"/>
</dbReference>
<comment type="caution">
    <text evidence="2">The sequence shown here is derived from an EMBL/GenBank/DDBJ whole genome shotgun (WGS) entry which is preliminary data.</text>
</comment>
<protein>
    <submittedName>
        <fullName evidence="2">Uncharacterized protein</fullName>
    </submittedName>
</protein>
<evidence type="ECO:0000313" key="3">
    <source>
        <dbReference type="Proteomes" id="UP001241848"/>
    </source>
</evidence>
<sequence length="100" mass="11569">MKNVSLGHVTAKGIEFEGIYYSCHLAIYEDWFDTARVEGDWKILIVYDSSDQELIEIFHTLSQKWVVARRISSSATQGPQHARHEDFHESVDECIKLGER</sequence>
<organism evidence="2 3">
    <name type="scientific">Paenibacillus zeirhizosphaerae</name>
    <dbReference type="NCBI Taxonomy" id="2987519"/>
    <lineage>
        <taxon>Bacteria</taxon>
        <taxon>Bacillati</taxon>
        <taxon>Bacillota</taxon>
        <taxon>Bacilli</taxon>
        <taxon>Bacillales</taxon>
        <taxon>Paenibacillaceae</taxon>
        <taxon>Paenibacillus</taxon>
    </lineage>
</organism>
<evidence type="ECO:0000256" key="1">
    <source>
        <dbReference type="SAM" id="MobiDB-lite"/>
    </source>
</evidence>
<feature type="compositionally biased region" description="Basic and acidic residues" evidence="1">
    <location>
        <begin position="82"/>
        <end position="100"/>
    </location>
</feature>
<gene>
    <name evidence="2" type="ORF">OIN60_22145</name>
</gene>
<dbReference type="RefSeq" id="WP_305757035.1">
    <property type="nucleotide sequence ID" value="NZ_JAPCKK010000034.1"/>
</dbReference>
<name>A0ABT9FXF5_9BACL</name>
<keyword evidence="3" id="KW-1185">Reference proteome</keyword>
<evidence type="ECO:0000313" key="2">
    <source>
        <dbReference type="EMBL" id="MDP4099421.1"/>
    </source>
</evidence>
<dbReference type="EMBL" id="JAPCKK010000034">
    <property type="protein sequence ID" value="MDP4099421.1"/>
    <property type="molecule type" value="Genomic_DNA"/>
</dbReference>
<reference evidence="2 3" key="1">
    <citation type="submission" date="2022-10" db="EMBL/GenBank/DDBJ databases">
        <title>Paenibacillus description and whole genome data of maize root bacterial community.</title>
        <authorList>
            <person name="Marton D."/>
            <person name="Farkas M."/>
            <person name="Cserhati M."/>
        </authorList>
    </citation>
    <scope>NUCLEOTIDE SEQUENCE [LARGE SCALE GENOMIC DNA]</scope>
    <source>
        <strain evidence="2 3">P96</strain>
    </source>
</reference>
<proteinExistence type="predicted"/>
<feature type="region of interest" description="Disordered" evidence="1">
    <location>
        <begin position="75"/>
        <end position="100"/>
    </location>
</feature>
<accession>A0ABT9FXF5</accession>